<organism evidence="3 4">
    <name type="scientific">Sulfurimonas hongkongensis</name>
    <dbReference type="NCBI Taxonomy" id="1172190"/>
    <lineage>
        <taxon>Bacteria</taxon>
        <taxon>Pseudomonadati</taxon>
        <taxon>Campylobacterota</taxon>
        <taxon>Epsilonproteobacteria</taxon>
        <taxon>Campylobacterales</taxon>
        <taxon>Sulfurimonadaceae</taxon>
        <taxon>Sulfurimonas</taxon>
    </lineage>
</organism>
<dbReference type="PATRIC" id="fig|1172190.3.peg.608"/>
<dbReference type="InterPro" id="IPR039447">
    <property type="entry name" value="UreH-like_TM_dom"/>
</dbReference>
<dbReference type="Pfam" id="PF13386">
    <property type="entry name" value="DsbD_2"/>
    <property type="match status" value="1"/>
</dbReference>
<sequence length="212" mass="23364">MMFISIFFMGLQLGATACAISCMPVMSPILLANGEDRSRTMKILVQFFGAKVVAYTLIAVLAFFGAGLVKSMIENSFFSQILGAFIILLGSWLFFTALRAKKSCIKGCTNSKISTLGYLGIGFFSSFSFCAPLMSLVLLSSITTNFNTSLLYGISFGLGVVLIPFLFFYLFIFKISSSIAVQLAKYKKHIEIFASLLLIIIGFLVYYQHLKL</sequence>
<dbReference type="RefSeq" id="WP_021286901.1">
    <property type="nucleotide sequence ID" value="NZ_AUPZ01000004.1"/>
</dbReference>
<keyword evidence="1" id="KW-1133">Transmembrane helix</keyword>
<keyword evidence="1" id="KW-0472">Membrane</keyword>
<feature type="transmembrane region" description="Helical" evidence="1">
    <location>
        <begin position="43"/>
        <end position="65"/>
    </location>
</feature>
<evidence type="ECO:0000259" key="2">
    <source>
        <dbReference type="Pfam" id="PF13386"/>
    </source>
</evidence>
<dbReference type="EMBL" id="AUPZ01000004">
    <property type="protein sequence ID" value="EQB40028.1"/>
    <property type="molecule type" value="Genomic_DNA"/>
</dbReference>
<feature type="transmembrane region" description="Helical" evidence="1">
    <location>
        <begin position="192"/>
        <end position="209"/>
    </location>
</feature>
<proteinExistence type="predicted"/>
<feature type="transmembrane region" description="Helical" evidence="1">
    <location>
        <begin position="116"/>
        <end position="138"/>
    </location>
</feature>
<dbReference type="AlphaFoldDB" id="T0L2H3"/>
<dbReference type="eggNOG" id="COG2836">
    <property type="taxonomic scope" value="Bacteria"/>
</dbReference>
<keyword evidence="4" id="KW-1185">Reference proteome</keyword>
<dbReference type="STRING" id="1172190.M947_03115"/>
<comment type="caution">
    <text evidence="3">The sequence shown here is derived from an EMBL/GenBank/DDBJ whole genome shotgun (WGS) entry which is preliminary data.</text>
</comment>
<gene>
    <name evidence="3" type="ORF">M947_03115</name>
</gene>
<accession>T0L2H3</accession>
<keyword evidence="1" id="KW-0812">Transmembrane</keyword>
<evidence type="ECO:0000256" key="1">
    <source>
        <dbReference type="SAM" id="Phobius"/>
    </source>
</evidence>
<dbReference type="Proteomes" id="UP000015520">
    <property type="component" value="Unassembled WGS sequence"/>
</dbReference>
<feature type="transmembrane region" description="Helical" evidence="1">
    <location>
        <begin position="150"/>
        <end position="172"/>
    </location>
</feature>
<feature type="transmembrane region" description="Helical" evidence="1">
    <location>
        <begin position="77"/>
        <end position="95"/>
    </location>
</feature>
<feature type="transmembrane region" description="Helical" evidence="1">
    <location>
        <begin position="6"/>
        <end position="31"/>
    </location>
</feature>
<reference evidence="3 4" key="1">
    <citation type="submission" date="2013-07" db="EMBL/GenBank/DDBJ databases">
        <title>Sulfurimonas hongkongensis AST-10 Genome Sequencing.</title>
        <authorList>
            <person name="Cai L."/>
            <person name="Zhang T."/>
        </authorList>
    </citation>
    <scope>NUCLEOTIDE SEQUENCE [LARGE SCALE GENOMIC DNA]</scope>
    <source>
        <strain evidence="3 4">AST-10</strain>
    </source>
</reference>
<protein>
    <recommendedName>
        <fullName evidence="2">Urease accessory protein UreH-like transmembrane domain-containing protein</fullName>
    </recommendedName>
</protein>
<evidence type="ECO:0000313" key="3">
    <source>
        <dbReference type="EMBL" id="EQB40028.1"/>
    </source>
</evidence>
<evidence type="ECO:0000313" key="4">
    <source>
        <dbReference type="Proteomes" id="UP000015520"/>
    </source>
</evidence>
<feature type="domain" description="Urease accessory protein UreH-like transmembrane" evidence="2">
    <location>
        <begin position="6"/>
        <end position="203"/>
    </location>
</feature>
<name>T0L2H3_9BACT</name>
<dbReference type="OrthoDB" id="5333819at2"/>